<accession>A0A1B7THH0</accession>
<dbReference type="EMBL" id="LXPE01000005">
    <property type="protein sequence ID" value="OBA28118.1"/>
    <property type="molecule type" value="Genomic_DNA"/>
</dbReference>
<sequence length="341" mass="38628">MPSVKNQDKTISIAPLVLLSALDHYKRSKLSRNERVVGVLLGDNTKSDKVIEITNSFAVPFKEDLNESSSDIWFINQQYIEEMITMTKKINAKERIVGWYHSGPKLRNNDLKMNNSIFKKYVKDPILCVIDISSLGASNRRNNNNNTGSSNDGLPLKSYICIENIKEDGSVTEKNFQYLSTIIEAEEAEEIGAEHLLRDIKDSGESELSKKLKVQLESLKTLKNKILHIEQYLTSLIEGKMPINHQILGKLQDVFNLLPNLSPELQNESNKLRTAITTNTNDQMMMIHITQLVKAIIAFDDLIENKINNNNLRLSKLKLEQTKEKKLVSANKVTSEKTASS</sequence>
<dbReference type="AlphaFoldDB" id="A0A1B7THH0"/>
<dbReference type="PROSITE" id="PS50249">
    <property type="entry name" value="MPN"/>
    <property type="match status" value="1"/>
</dbReference>
<dbReference type="InterPro" id="IPR024969">
    <property type="entry name" value="EIF3F/CSN6-like_C"/>
</dbReference>
<dbReference type="Pfam" id="PF13012">
    <property type="entry name" value="MitMem_reg"/>
    <property type="match status" value="1"/>
</dbReference>
<dbReference type="GO" id="GO:0008237">
    <property type="term" value="F:metallopeptidase activity"/>
    <property type="evidence" value="ECO:0007669"/>
    <property type="project" value="InterPro"/>
</dbReference>
<gene>
    <name evidence="2" type="ORF">HANVADRAFT_51830</name>
</gene>
<dbReference type="PANTHER" id="PTHR10540:SF7">
    <property type="entry name" value="26S PROTEASOME NON-ATPASE REGULATORY SUBUNIT 7"/>
    <property type="match status" value="1"/>
</dbReference>
<dbReference type="OrthoDB" id="10256771at2759"/>
<dbReference type="Pfam" id="PF01398">
    <property type="entry name" value="JAB"/>
    <property type="match status" value="1"/>
</dbReference>
<keyword evidence="3" id="KW-1185">Reference proteome</keyword>
<dbReference type="InterPro" id="IPR037518">
    <property type="entry name" value="MPN"/>
</dbReference>
<dbReference type="Gene3D" id="3.40.140.10">
    <property type="entry name" value="Cytidine Deaminase, domain 2"/>
    <property type="match status" value="1"/>
</dbReference>
<proteinExistence type="predicted"/>
<dbReference type="InterPro" id="IPR000555">
    <property type="entry name" value="JAMM/MPN+_dom"/>
</dbReference>
<evidence type="ECO:0000313" key="3">
    <source>
        <dbReference type="Proteomes" id="UP000092321"/>
    </source>
</evidence>
<reference evidence="3" key="1">
    <citation type="journal article" date="2016" name="Proc. Natl. Acad. Sci. U.S.A.">
        <title>Comparative genomics of biotechnologically important yeasts.</title>
        <authorList>
            <person name="Riley R."/>
            <person name="Haridas S."/>
            <person name="Wolfe K.H."/>
            <person name="Lopes M.R."/>
            <person name="Hittinger C.T."/>
            <person name="Goeker M."/>
            <person name="Salamov A.A."/>
            <person name="Wisecaver J.H."/>
            <person name="Long T.M."/>
            <person name="Calvey C.H."/>
            <person name="Aerts A.L."/>
            <person name="Barry K.W."/>
            <person name="Choi C."/>
            <person name="Clum A."/>
            <person name="Coughlan A.Y."/>
            <person name="Deshpande S."/>
            <person name="Douglass A.P."/>
            <person name="Hanson S.J."/>
            <person name="Klenk H.-P."/>
            <person name="LaButti K.M."/>
            <person name="Lapidus A."/>
            <person name="Lindquist E.A."/>
            <person name="Lipzen A.M."/>
            <person name="Meier-Kolthoff J.P."/>
            <person name="Ohm R.A."/>
            <person name="Otillar R.P."/>
            <person name="Pangilinan J.L."/>
            <person name="Peng Y."/>
            <person name="Rokas A."/>
            <person name="Rosa C.A."/>
            <person name="Scheuner C."/>
            <person name="Sibirny A.A."/>
            <person name="Slot J.C."/>
            <person name="Stielow J.B."/>
            <person name="Sun H."/>
            <person name="Kurtzman C.P."/>
            <person name="Blackwell M."/>
            <person name="Grigoriev I.V."/>
            <person name="Jeffries T.W."/>
        </authorList>
    </citation>
    <scope>NUCLEOTIDE SEQUENCE [LARGE SCALE GENOMIC DNA]</scope>
    <source>
        <strain evidence="3">NRRL Y-1626</strain>
    </source>
</reference>
<dbReference type="PANTHER" id="PTHR10540">
    <property type="entry name" value="EUKARYOTIC TRANSLATION INITIATION FACTOR 3 SUBUNIT F-RELATED"/>
    <property type="match status" value="1"/>
</dbReference>
<protein>
    <submittedName>
        <fullName evidence="2">Mov34-domain-containing protein</fullName>
    </submittedName>
</protein>
<feature type="domain" description="MPN" evidence="1">
    <location>
        <begin position="11"/>
        <end position="165"/>
    </location>
</feature>
<evidence type="ECO:0000259" key="1">
    <source>
        <dbReference type="PROSITE" id="PS50249"/>
    </source>
</evidence>
<dbReference type="Proteomes" id="UP000092321">
    <property type="component" value="Unassembled WGS sequence"/>
</dbReference>
<name>A0A1B7THH0_9ASCO</name>
<dbReference type="GO" id="GO:0000502">
    <property type="term" value="C:proteasome complex"/>
    <property type="evidence" value="ECO:0007669"/>
    <property type="project" value="TreeGrafter"/>
</dbReference>
<comment type="caution">
    <text evidence="2">The sequence shown here is derived from an EMBL/GenBank/DDBJ whole genome shotgun (WGS) entry which is preliminary data.</text>
</comment>
<evidence type="ECO:0000313" key="2">
    <source>
        <dbReference type="EMBL" id="OBA28118.1"/>
    </source>
</evidence>
<dbReference type="SMART" id="SM00232">
    <property type="entry name" value="JAB_MPN"/>
    <property type="match status" value="1"/>
</dbReference>
<dbReference type="GO" id="GO:0043161">
    <property type="term" value="P:proteasome-mediated ubiquitin-dependent protein catabolic process"/>
    <property type="evidence" value="ECO:0007669"/>
    <property type="project" value="TreeGrafter"/>
</dbReference>
<organism evidence="2 3">
    <name type="scientific">Hanseniaspora valbyensis NRRL Y-1626</name>
    <dbReference type="NCBI Taxonomy" id="766949"/>
    <lineage>
        <taxon>Eukaryota</taxon>
        <taxon>Fungi</taxon>
        <taxon>Dikarya</taxon>
        <taxon>Ascomycota</taxon>
        <taxon>Saccharomycotina</taxon>
        <taxon>Saccharomycetes</taxon>
        <taxon>Saccharomycodales</taxon>
        <taxon>Saccharomycodaceae</taxon>
        <taxon>Hanseniaspora</taxon>
    </lineage>
</organism>